<dbReference type="EMBL" id="VFPP01000001">
    <property type="protein sequence ID" value="TQM85398.1"/>
    <property type="molecule type" value="Genomic_DNA"/>
</dbReference>
<dbReference type="GO" id="GO:0000155">
    <property type="term" value="F:phosphorelay sensor kinase activity"/>
    <property type="evidence" value="ECO:0007669"/>
    <property type="project" value="InterPro"/>
</dbReference>
<organism evidence="12 13">
    <name type="scientific">Saccharothrix saharensis</name>
    <dbReference type="NCBI Taxonomy" id="571190"/>
    <lineage>
        <taxon>Bacteria</taxon>
        <taxon>Bacillati</taxon>
        <taxon>Actinomycetota</taxon>
        <taxon>Actinomycetes</taxon>
        <taxon>Pseudonocardiales</taxon>
        <taxon>Pseudonocardiaceae</taxon>
        <taxon>Saccharothrix</taxon>
    </lineage>
</organism>
<dbReference type="Gene3D" id="3.30.565.10">
    <property type="entry name" value="Histidine kinase-like ATPase, C-terminal domain"/>
    <property type="match status" value="1"/>
</dbReference>
<dbReference type="SUPFAM" id="SSF55874">
    <property type="entry name" value="ATPase domain of HSP90 chaperone/DNA topoisomerase II/histidine kinase"/>
    <property type="match status" value="1"/>
</dbReference>
<dbReference type="Pfam" id="PF02518">
    <property type="entry name" value="HATPase_c"/>
    <property type="match status" value="1"/>
</dbReference>
<comment type="catalytic activity">
    <reaction evidence="1">
        <text>ATP + protein L-histidine = ADP + protein N-phospho-L-histidine.</text>
        <dbReference type="EC" id="2.7.13.3"/>
    </reaction>
</comment>
<dbReference type="Pfam" id="PF00512">
    <property type="entry name" value="HisKA"/>
    <property type="match status" value="1"/>
</dbReference>
<gene>
    <name evidence="12" type="ORF">FHX81_7878</name>
</gene>
<name>A0A543JRE7_9PSEU</name>
<dbReference type="OrthoDB" id="340764at2"/>
<dbReference type="Proteomes" id="UP000316628">
    <property type="component" value="Unassembled WGS sequence"/>
</dbReference>
<dbReference type="CDD" id="cd00082">
    <property type="entry name" value="HisKA"/>
    <property type="match status" value="1"/>
</dbReference>
<accession>A0A543JRE7</accession>
<comment type="caution">
    <text evidence="8">Lacks conserved residue(s) required for the propagation of feature annotation.</text>
</comment>
<evidence type="ECO:0000256" key="2">
    <source>
        <dbReference type="ARBA" id="ARBA00004236"/>
    </source>
</evidence>
<dbReference type="Gene3D" id="3.40.50.2300">
    <property type="match status" value="1"/>
</dbReference>
<dbReference type="InterPro" id="IPR003661">
    <property type="entry name" value="HisK_dim/P_dom"/>
</dbReference>
<dbReference type="PROSITE" id="PS50110">
    <property type="entry name" value="RESPONSE_REGULATORY"/>
    <property type="match status" value="1"/>
</dbReference>
<dbReference type="SMART" id="SM00388">
    <property type="entry name" value="HisKA"/>
    <property type="match status" value="1"/>
</dbReference>
<dbReference type="PANTHER" id="PTHR43047">
    <property type="entry name" value="TWO-COMPONENT HISTIDINE PROTEIN KINASE"/>
    <property type="match status" value="1"/>
</dbReference>
<dbReference type="SMART" id="SM00387">
    <property type="entry name" value="HATPase_c"/>
    <property type="match status" value="1"/>
</dbReference>
<keyword evidence="13" id="KW-1185">Reference proteome</keyword>
<keyword evidence="4" id="KW-0597">Phosphoprotein</keyword>
<dbReference type="PROSITE" id="PS50109">
    <property type="entry name" value="HIS_KIN"/>
    <property type="match status" value="1"/>
</dbReference>
<evidence type="ECO:0000256" key="7">
    <source>
        <dbReference type="ARBA" id="ARBA00023012"/>
    </source>
</evidence>
<dbReference type="InterPro" id="IPR003594">
    <property type="entry name" value="HATPase_dom"/>
</dbReference>
<dbReference type="InterPro" id="IPR004358">
    <property type="entry name" value="Sig_transdc_His_kin-like_C"/>
</dbReference>
<dbReference type="PANTHER" id="PTHR43047:SF72">
    <property type="entry name" value="OSMOSENSING HISTIDINE PROTEIN KINASE SLN1"/>
    <property type="match status" value="1"/>
</dbReference>
<feature type="domain" description="Histidine kinase" evidence="10">
    <location>
        <begin position="221"/>
        <end position="439"/>
    </location>
</feature>
<sequence>MSPQAELLLGVTLTRESDVFLLRQCGREVAIVVGLEPQDQIRVATALSDVGRELLAARQSTRLVFGLRHHPEPVLVITVDAAVTTGPGWDTARRLLDEVTESDGAVELVKTLPRRARPEPAQLAHLRGMLALPETDALEQLRAQNQDLMETLESLEARRRELLRVNEELEETNRGVMALHKELSEELEQTNQGVVAFYTELEEKSNQLREAAEARTRFWSNISHELRSPVNSVIGLSRLLTAADGDPLTDEQRRQIGLIHAAGSTLLALVNELLDTAKAESGSLKPKFAPVDLPLVLAQLQGASRPMIRTDEVELVVDPLPAGAELVSDEVLLLRVLRNLVSNALKFTEHGTVRLTVGTDDDEIRFTVTDTGIGIAPQEQHRIFEEFYQVPGRLQVGVAGTGLGLPYARRLTRLLGGDLTLRSTLGEGTEVTLRLPRSESDILITGTTLVVEPDDAVRARVAISLDGLADTVLQVKDGREALERLRADRPDVLVLAADVPRVSGREILAFVRADEALRAVPAVVVAADADPDLERVVTGLSAVLLNAAMITPSTLRRALRGAVRLVRSKESR</sequence>
<protein>
    <recommendedName>
        <fullName evidence="3">histidine kinase</fullName>
        <ecNumber evidence="3">2.7.13.3</ecNumber>
    </recommendedName>
</protein>
<evidence type="ECO:0000256" key="8">
    <source>
        <dbReference type="PROSITE-ProRule" id="PRU00169"/>
    </source>
</evidence>
<evidence type="ECO:0000313" key="13">
    <source>
        <dbReference type="Proteomes" id="UP000316628"/>
    </source>
</evidence>
<comment type="caution">
    <text evidence="12">The sequence shown here is derived from an EMBL/GenBank/DDBJ whole genome shotgun (WGS) entry which is preliminary data.</text>
</comment>
<evidence type="ECO:0000256" key="6">
    <source>
        <dbReference type="ARBA" id="ARBA00022777"/>
    </source>
</evidence>
<evidence type="ECO:0000256" key="4">
    <source>
        <dbReference type="ARBA" id="ARBA00022553"/>
    </source>
</evidence>
<evidence type="ECO:0000313" key="12">
    <source>
        <dbReference type="EMBL" id="TQM85398.1"/>
    </source>
</evidence>
<dbReference type="PRINTS" id="PR00344">
    <property type="entry name" value="BCTRLSENSOR"/>
</dbReference>
<evidence type="ECO:0000256" key="9">
    <source>
        <dbReference type="SAM" id="Coils"/>
    </source>
</evidence>
<proteinExistence type="predicted"/>
<evidence type="ECO:0000259" key="10">
    <source>
        <dbReference type="PROSITE" id="PS50109"/>
    </source>
</evidence>
<keyword evidence="6 12" id="KW-0418">Kinase</keyword>
<dbReference type="GO" id="GO:0005886">
    <property type="term" value="C:plasma membrane"/>
    <property type="evidence" value="ECO:0007669"/>
    <property type="project" value="UniProtKB-SubCell"/>
</dbReference>
<dbReference type="SMART" id="SM00448">
    <property type="entry name" value="REC"/>
    <property type="match status" value="1"/>
</dbReference>
<dbReference type="InterPro" id="IPR011006">
    <property type="entry name" value="CheY-like_superfamily"/>
</dbReference>
<comment type="subcellular location">
    <subcellularLocation>
        <location evidence="2">Cell membrane</location>
    </subcellularLocation>
</comment>
<dbReference type="AlphaFoldDB" id="A0A543JRE7"/>
<reference evidence="12 13" key="1">
    <citation type="submission" date="2019-06" db="EMBL/GenBank/DDBJ databases">
        <title>Sequencing the genomes of 1000 actinobacteria strains.</title>
        <authorList>
            <person name="Klenk H.-P."/>
        </authorList>
    </citation>
    <scope>NUCLEOTIDE SEQUENCE [LARGE SCALE GENOMIC DNA]</scope>
    <source>
        <strain evidence="12 13">DSM 45456</strain>
    </source>
</reference>
<feature type="coiled-coil region" evidence="9">
    <location>
        <begin position="138"/>
        <end position="186"/>
    </location>
</feature>
<keyword evidence="7" id="KW-0902">Two-component regulatory system</keyword>
<dbReference type="SUPFAM" id="SSF52172">
    <property type="entry name" value="CheY-like"/>
    <property type="match status" value="1"/>
</dbReference>
<keyword evidence="5" id="KW-0808">Transferase</keyword>
<evidence type="ECO:0000259" key="11">
    <source>
        <dbReference type="PROSITE" id="PS50110"/>
    </source>
</evidence>
<dbReference type="InterPro" id="IPR001789">
    <property type="entry name" value="Sig_transdc_resp-reg_receiver"/>
</dbReference>
<feature type="domain" description="Response regulatory" evidence="11">
    <location>
        <begin position="447"/>
        <end position="563"/>
    </location>
</feature>
<dbReference type="SUPFAM" id="SSF47384">
    <property type="entry name" value="Homodimeric domain of signal transducing histidine kinase"/>
    <property type="match status" value="1"/>
</dbReference>
<evidence type="ECO:0000256" key="5">
    <source>
        <dbReference type="ARBA" id="ARBA00022679"/>
    </source>
</evidence>
<dbReference type="GO" id="GO:0009927">
    <property type="term" value="F:histidine phosphotransfer kinase activity"/>
    <property type="evidence" value="ECO:0007669"/>
    <property type="project" value="TreeGrafter"/>
</dbReference>
<dbReference type="InterPro" id="IPR036097">
    <property type="entry name" value="HisK_dim/P_sf"/>
</dbReference>
<dbReference type="Gene3D" id="1.10.287.130">
    <property type="match status" value="1"/>
</dbReference>
<keyword evidence="9" id="KW-0175">Coiled coil</keyword>
<evidence type="ECO:0000256" key="3">
    <source>
        <dbReference type="ARBA" id="ARBA00012438"/>
    </source>
</evidence>
<dbReference type="EC" id="2.7.13.3" evidence="3"/>
<evidence type="ECO:0000256" key="1">
    <source>
        <dbReference type="ARBA" id="ARBA00000085"/>
    </source>
</evidence>
<dbReference type="InterPro" id="IPR036890">
    <property type="entry name" value="HATPase_C_sf"/>
</dbReference>
<dbReference type="RefSeq" id="WP_141983441.1">
    <property type="nucleotide sequence ID" value="NZ_VFPP01000001.1"/>
</dbReference>
<dbReference type="InterPro" id="IPR005467">
    <property type="entry name" value="His_kinase_dom"/>
</dbReference>